<proteinExistence type="inferred from homology"/>
<evidence type="ECO:0000256" key="5">
    <source>
        <dbReference type="ARBA" id="ARBA00022801"/>
    </source>
</evidence>
<dbReference type="InterPro" id="IPR023091">
    <property type="entry name" value="MetalPrtase_cat_dom_sf_prd"/>
</dbReference>
<dbReference type="EC" id="3.1.-.-" evidence="7"/>
<name>A0A0U5JFD3_9BACT</name>
<evidence type="ECO:0000256" key="2">
    <source>
        <dbReference type="ARBA" id="ARBA00022722"/>
    </source>
</evidence>
<dbReference type="PATRIC" id="fig|389348.3.peg.908"/>
<comment type="cofactor">
    <cofactor evidence="7">
        <name>Zn(2+)</name>
        <dbReference type="ChEBI" id="CHEBI:29105"/>
    </cofactor>
    <text evidence="7">Binds 1 zinc ion.</text>
</comment>
<evidence type="ECO:0000256" key="6">
    <source>
        <dbReference type="ARBA" id="ARBA00022833"/>
    </source>
</evidence>
<sequence length="150" mass="17513">MIINVFDQQESLKFSLDQLDPLVEQVLQEENRTCDEVSVYFVDTPTISNLHLEYFDDGSTTDCISFPLDEEDDSPYRVLGDVFICPETAIHYAQAHNLDPYEEATLYLVHGLLHLMGYDDIEEEDQREMRQAEQRHMNRLKDLNLCLKPL</sequence>
<evidence type="ECO:0000256" key="3">
    <source>
        <dbReference type="ARBA" id="ARBA00022723"/>
    </source>
</evidence>
<keyword evidence="7" id="KW-0698">rRNA processing</keyword>
<evidence type="ECO:0000256" key="7">
    <source>
        <dbReference type="HAMAP-Rule" id="MF_00009"/>
    </source>
</evidence>
<dbReference type="Gene3D" id="3.40.390.30">
    <property type="entry name" value="Metalloproteases ('zincins'), catalytic domain"/>
    <property type="match status" value="1"/>
</dbReference>
<reference evidence="9" key="1">
    <citation type="submission" date="2015-09" db="EMBL/GenBank/DDBJ databases">
        <authorList>
            <person name="Bertelli C."/>
        </authorList>
    </citation>
    <scope>NUCLEOTIDE SEQUENCE [LARGE SCALE GENOMIC DNA]</scope>
    <source>
        <strain evidence="9">KNic</strain>
    </source>
</reference>
<keyword evidence="7" id="KW-0963">Cytoplasm</keyword>
<dbReference type="NCBIfam" id="TIGR00043">
    <property type="entry name" value="rRNA maturation RNase YbeY"/>
    <property type="match status" value="1"/>
</dbReference>
<dbReference type="KEGG" id="pnl:PNK_0829"/>
<feature type="binding site" evidence="7">
    <location>
        <position position="110"/>
    </location>
    <ligand>
        <name>Zn(2+)</name>
        <dbReference type="ChEBI" id="CHEBI:29105"/>
        <note>catalytic</note>
    </ligand>
</feature>
<evidence type="ECO:0000256" key="4">
    <source>
        <dbReference type="ARBA" id="ARBA00022759"/>
    </source>
</evidence>
<dbReference type="AlphaFoldDB" id="A0A0U5JFD3"/>
<dbReference type="PANTHER" id="PTHR46986:SF1">
    <property type="entry name" value="ENDORIBONUCLEASE YBEY, CHLOROPLASTIC"/>
    <property type="match status" value="1"/>
</dbReference>
<dbReference type="GO" id="GO:0008270">
    <property type="term" value="F:zinc ion binding"/>
    <property type="evidence" value="ECO:0007669"/>
    <property type="project" value="UniProtKB-UniRule"/>
</dbReference>
<organism evidence="8 9">
    <name type="scientific">Candidatus Protochlamydia naegleriophila</name>
    <dbReference type="NCBI Taxonomy" id="389348"/>
    <lineage>
        <taxon>Bacteria</taxon>
        <taxon>Pseudomonadati</taxon>
        <taxon>Chlamydiota</taxon>
        <taxon>Chlamydiia</taxon>
        <taxon>Parachlamydiales</taxon>
        <taxon>Parachlamydiaceae</taxon>
        <taxon>Candidatus Protochlamydia</taxon>
    </lineage>
</organism>
<keyword evidence="3 7" id="KW-0479">Metal-binding</keyword>
<dbReference type="PROSITE" id="PS01306">
    <property type="entry name" value="UPF0054"/>
    <property type="match status" value="1"/>
</dbReference>
<dbReference type="Pfam" id="PF02130">
    <property type="entry name" value="YbeY"/>
    <property type="match status" value="1"/>
</dbReference>
<feature type="binding site" evidence="7">
    <location>
        <position position="114"/>
    </location>
    <ligand>
        <name>Zn(2+)</name>
        <dbReference type="ChEBI" id="CHEBI:29105"/>
        <note>catalytic</note>
    </ligand>
</feature>
<evidence type="ECO:0000313" key="9">
    <source>
        <dbReference type="Proteomes" id="UP000069902"/>
    </source>
</evidence>
<dbReference type="GO" id="GO:0006364">
    <property type="term" value="P:rRNA processing"/>
    <property type="evidence" value="ECO:0007669"/>
    <property type="project" value="UniProtKB-UniRule"/>
</dbReference>
<keyword evidence="4 7" id="KW-0255">Endonuclease</keyword>
<keyword evidence="5 7" id="KW-0378">Hydrolase</keyword>
<dbReference type="Proteomes" id="UP000069902">
    <property type="component" value="Chromosome cPNK"/>
</dbReference>
<dbReference type="HAMAP" id="MF_00009">
    <property type="entry name" value="Endoribonucl_YbeY"/>
    <property type="match status" value="1"/>
</dbReference>
<evidence type="ECO:0000313" key="8">
    <source>
        <dbReference type="EMBL" id="CUI16454.1"/>
    </source>
</evidence>
<comment type="similarity">
    <text evidence="1 7">Belongs to the endoribonuclease YbeY family.</text>
</comment>
<dbReference type="PANTHER" id="PTHR46986">
    <property type="entry name" value="ENDORIBONUCLEASE YBEY, CHLOROPLASTIC"/>
    <property type="match status" value="1"/>
</dbReference>
<dbReference type="FunCoup" id="A0A0U5JFD3">
    <property type="interactions" value="220"/>
</dbReference>
<evidence type="ECO:0000256" key="1">
    <source>
        <dbReference type="ARBA" id="ARBA00010875"/>
    </source>
</evidence>
<feature type="binding site" evidence="7">
    <location>
        <position position="120"/>
    </location>
    <ligand>
        <name>Zn(2+)</name>
        <dbReference type="ChEBI" id="CHEBI:29105"/>
        <note>catalytic</note>
    </ligand>
</feature>
<dbReference type="InterPro" id="IPR002036">
    <property type="entry name" value="YbeY"/>
</dbReference>
<dbReference type="GO" id="GO:0005737">
    <property type="term" value="C:cytoplasm"/>
    <property type="evidence" value="ECO:0007669"/>
    <property type="project" value="UniProtKB-SubCell"/>
</dbReference>
<keyword evidence="2 7" id="KW-0540">Nuclease</keyword>
<dbReference type="InterPro" id="IPR020549">
    <property type="entry name" value="YbeY_CS"/>
</dbReference>
<keyword evidence="6 7" id="KW-0862">Zinc</keyword>
<dbReference type="EMBL" id="LN879502">
    <property type="protein sequence ID" value="CUI16454.1"/>
    <property type="molecule type" value="Genomic_DNA"/>
</dbReference>
<keyword evidence="7" id="KW-0690">Ribosome biogenesis</keyword>
<dbReference type="GO" id="GO:0004521">
    <property type="term" value="F:RNA endonuclease activity"/>
    <property type="evidence" value="ECO:0007669"/>
    <property type="project" value="UniProtKB-UniRule"/>
</dbReference>
<dbReference type="STRING" id="389348.PNK_0829"/>
<dbReference type="RefSeq" id="WP_032125333.1">
    <property type="nucleotide sequence ID" value="NZ_LN879502.1"/>
</dbReference>
<comment type="subcellular location">
    <subcellularLocation>
        <location evidence="7">Cytoplasm</location>
    </subcellularLocation>
</comment>
<dbReference type="InParanoid" id="A0A0U5JFD3"/>
<dbReference type="SUPFAM" id="SSF55486">
    <property type="entry name" value="Metalloproteases ('zincins'), catalytic domain"/>
    <property type="match status" value="1"/>
</dbReference>
<keyword evidence="9" id="KW-1185">Reference proteome</keyword>
<accession>A0A0U5JFD3</accession>
<protein>
    <recommendedName>
        <fullName evidence="7">Endoribonuclease YbeY</fullName>
        <ecNumber evidence="7">3.1.-.-</ecNumber>
    </recommendedName>
</protein>
<gene>
    <name evidence="7" type="primary">ybeY</name>
    <name evidence="8" type="ORF">PNK_0829</name>
</gene>
<dbReference type="GO" id="GO:0004222">
    <property type="term" value="F:metalloendopeptidase activity"/>
    <property type="evidence" value="ECO:0007669"/>
    <property type="project" value="InterPro"/>
</dbReference>
<comment type="function">
    <text evidence="7">Single strand-specific metallo-endoribonuclease involved in late-stage 70S ribosome quality control and in maturation of the 3' terminus of the 16S rRNA.</text>
</comment>